<feature type="compositionally biased region" description="Polar residues" evidence="6">
    <location>
        <begin position="600"/>
        <end position="610"/>
    </location>
</feature>
<proteinExistence type="predicted"/>
<feature type="compositionally biased region" description="Basic residues" evidence="6">
    <location>
        <begin position="727"/>
        <end position="736"/>
    </location>
</feature>
<evidence type="ECO:0000256" key="1">
    <source>
        <dbReference type="ARBA" id="ARBA00004479"/>
    </source>
</evidence>
<keyword evidence="5" id="KW-0393">Immunoglobulin domain</keyword>
<dbReference type="InterPro" id="IPR051275">
    <property type="entry name" value="Cell_adhesion_signaling"/>
</dbReference>
<feature type="compositionally biased region" description="Basic residues" evidence="6">
    <location>
        <begin position="679"/>
        <end position="691"/>
    </location>
</feature>
<feature type="domain" description="Ig-like" evidence="8">
    <location>
        <begin position="356"/>
        <end position="442"/>
    </location>
</feature>
<evidence type="ECO:0000256" key="3">
    <source>
        <dbReference type="ARBA" id="ARBA00023157"/>
    </source>
</evidence>
<dbReference type="Gene3D" id="2.60.40.10">
    <property type="entry name" value="Immunoglobulins"/>
    <property type="match status" value="2"/>
</dbReference>
<keyword evidence="7" id="KW-0812">Transmembrane</keyword>
<organism evidence="9 10">
    <name type="scientific">Batillaria attramentaria</name>
    <dbReference type="NCBI Taxonomy" id="370345"/>
    <lineage>
        <taxon>Eukaryota</taxon>
        <taxon>Metazoa</taxon>
        <taxon>Spiralia</taxon>
        <taxon>Lophotrochozoa</taxon>
        <taxon>Mollusca</taxon>
        <taxon>Gastropoda</taxon>
        <taxon>Caenogastropoda</taxon>
        <taxon>Sorbeoconcha</taxon>
        <taxon>Cerithioidea</taxon>
        <taxon>Batillariidae</taxon>
        <taxon>Batillaria</taxon>
    </lineage>
</organism>
<dbReference type="InterPro" id="IPR003598">
    <property type="entry name" value="Ig_sub2"/>
</dbReference>
<evidence type="ECO:0000259" key="8">
    <source>
        <dbReference type="PROSITE" id="PS50835"/>
    </source>
</evidence>
<sequence>FYDKALYTGSYVLYCVSKQLPLRAVECPIKISGSVEKSGYVGLRLTPCQSGVVEVLENSDNFSFTCDQYSGTVTWYYKTRSAPEQKIGPCSASSCQPNAGLPQGLFNLTFVSASSSRVSLTKQVTVRRYGITYRCADSQANPQCQVDVVSHAVVPPSGLTITTTRWNLQGSSNVTSVYSSLGRYSCSWTERSQSGQVTAIPGETLTLTPDISDTSNTQNRTGTCTFSKRLPTDDGNYTYTVEISPGNTKRSGNVEIVRPVAPTVTCSPRPYVPENTNVSCTCNTQNVGRPEGRLRWFGGSGNSNPINSGAYGGRSLIMIPQTLTRSDHDVTTFRCDVEWVKTISGAEYTASVGYGPTAVQLTSSASTVNEDQSVTFYCQADGRPTPTMTLVDQDSHKVVTDKSPSPISHNVSRARCEDAGNYTCSTGSGIGSNQAESRLLVNCKPREAHADNPTVNFQDKPEFVHFNVTAFPTPEAYSFMFLGDTEDGSPQEITNEIDLSVTCRQNSRPVYLASCTITIDNVTSPDAAGFYRLTLSNSQGSDHFNFHVKVNATEDASSSPNGAAIAGGVVAAVVAAGIVVAVSVVLRRRKASESKKQPNETRLSSGSLSPQACEKSADDKRGSGSVKDMGMSHDVYAVVNKPQKTPAQSGDSPSDVATYAVVNKPSKSAATAMSTASKPKVKKDKKRKNKNMKSDVTNPEHEYGNITLSMSPPGNKEAVATSQPGKKPGKNPKKPASKGAARQANQDGLMYTMVDFSGQGQQSTKPAPPPDQQGVVYSDVLFDQPPTTQ</sequence>
<dbReference type="GO" id="GO:0016020">
    <property type="term" value="C:membrane"/>
    <property type="evidence" value="ECO:0007669"/>
    <property type="project" value="UniProtKB-SubCell"/>
</dbReference>
<dbReference type="InterPro" id="IPR013783">
    <property type="entry name" value="Ig-like_fold"/>
</dbReference>
<feature type="domain" description="Ig-like" evidence="8">
    <location>
        <begin position="262"/>
        <end position="353"/>
    </location>
</feature>
<comment type="caution">
    <text evidence="9">The sequence shown here is derived from an EMBL/GenBank/DDBJ whole genome shotgun (WGS) entry which is preliminary data.</text>
</comment>
<comment type="subcellular location">
    <subcellularLocation>
        <location evidence="1">Membrane</location>
        <topology evidence="1">Single-pass type I membrane protein</topology>
    </subcellularLocation>
</comment>
<dbReference type="InterPro" id="IPR003599">
    <property type="entry name" value="Ig_sub"/>
</dbReference>
<dbReference type="PANTHER" id="PTHR11640:SF31">
    <property type="entry name" value="IRREGULAR CHIASM C-ROUGHEST PROTEIN-RELATED"/>
    <property type="match status" value="1"/>
</dbReference>
<dbReference type="EMBL" id="JACVVK020000193">
    <property type="protein sequence ID" value="KAK7485507.1"/>
    <property type="molecule type" value="Genomic_DNA"/>
</dbReference>
<feature type="compositionally biased region" description="Low complexity" evidence="6">
    <location>
        <begin position="666"/>
        <end position="678"/>
    </location>
</feature>
<dbReference type="SMART" id="SM00409">
    <property type="entry name" value="IG"/>
    <property type="match status" value="2"/>
</dbReference>
<dbReference type="PROSITE" id="PS50835">
    <property type="entry name" value="IG_LIKE"/>
    <property type="match status" value="2"/>
</dbReference>
<evidence type="ECO:0000313" key="10">
    <source>
        <dbReference type="Proteomes" id="UP001519460"/>
    </source>
</evidence>
<keyword evidence="2 7" id="KW-0472">Membrane</keyword>
<evidence type="ECO:0000256" key="4">
    <source>
        <dbReference type="ARBA" id="ARBA00023180"/>
    </source>
</evidence>
<evidence type="ECO:0000256" key="6">
    <source>
        <dbReference type="SAM" id="MobiDB-lite"/>
    </source>
</evidence>
<dbReference type="Pfam" id="PF13895">
    <property type="entry name" value="Ig_2"/>
    <property type="match status" value="1"/>
</dbReference>
<evidence type="ECO:0000313" key="9">
    <source>
        <dbReference type="EMBL" id="KAK7485507.1"/>
    </source>
</evidence>
<dbReference type="Proteomes" id="UP001519460">
    <property type="component" value="Unassembled WGS sequence"/>
</dbReference>
<dbReference type="PANTHER" id="PTHR11640">
    <property type="entry name" value="NEPHRIN"/>
    <property type="match status" value="1"/>
</dbReference>
<dbReference type="AlphaFoldDB" id="A0ABD0KEU9"/>
<protein>
    <recommendedName>
        <fullName evidence="8">Ig-like domain-containing protein</fullName>
    </recommendedName>
</protein>
<evidence type="ECO:0000256" key="7">
    <source>
        <dbReference type="SAM" id="Phobius"/>
    </source>
</evidence>
<gene>
    <name evidence="9" type="ORF">BaRGS_00023195</name>
</gene>
<dbReference type="SMART" id="SM00408">
    <property type="entry name" value="IGc2"/>
    <property type="match status" value="1"/>
</dbReference>
<name>A0ABD0KEU9_9CAEN</name>
<feature type="transmembrane region" description="Helical" evidence="7">
    <location>
        <begin position="563"/>
        <end position="586"/>
    </location>
</feature>
<feature type="region of interest" description="Disordered" evidence="6">
    <location>
        <begin position="589"/>
        <end position="629"/>
    </location>
</feature>
<reference evidence="9 10" key="1">
    <citation type="journal article" date="2023" name="Sci. Data">
        <title>Genome assembly of the Korean intertidal mud-creeper Batillaria attramentaria.</title>
        <authorList>
            <person name="Patra A.K."/>
            <person name="Ho P.T."/>
            <person name="Jun S."/>
            <person name="Lee S.J."/>
            <person name="Kim Y."/>
            <person name="Won Y.J."/>
        </authorList>
    </citation>
    <scope>NUCLEOTIDE SEQUENCE [LARGE SCALE GENOMIC DNA]</scope>
    <source>
        <strain evidence="9">Wonlab-2016</strain>
    </source>
</reference>
<keyword evidence="10" id="KW-1185">Reference proteome</keyword>
<evidence type="ECO:0000256" key="5">
    <source>
        <dbReference type="ARBA" id="ARBA00023319"/>
    </source>
</evidence>
<dbReference type="InterPro" id="IPR007110">
    <property type="entry name" value="Ig-like_dom"/>
</dbReference>
<dbReference type="InterPro" id="IPR036179">
    <property type="entry name" value="Ig-like_dom_sf"/>
</dbReference>
<dbReference type="SUPFAM" id="SSF48726">
    <property type="entry name" value="Immunoglobulin"/>
    <property type="match status" value="1"/>
</dbReference>
<accession>A0ABD0KEU9</accession>
<keyword evidence="7" id="KW-1133">Transmembrane helix</keyword>
<feature type="non-terminal residue" evidence="9">
    <location>
        <position position="1"/>
    </location>
</feature>
<keyword evidence="3" id="KW-1015">Disulfide bond</keyword>
<evidence type="ECO:0000256" key="2">
    <source>
        <dbReference type="ARBA" id="ARBA00023136"/>
    </source>
</evidence>
<feature type="region of interest" description="Disordered" evidence="6">
    <location>
        <begin position="666"/>
        <end position="789"/>
    </location>
</feature>
<keyword evidence="4" id="KW-0325">Glycoprotein</keyword>